<dbReference type="RefSeq" id="WP_166934114.1">
    <property type="nucleotide sequence ID" value="NZ_BAAADD010000005.1"/>
</dbReference>
<dbReference type="Pfam" id="PF01124">
    <property type="entry name" value="MAPEG"/>
    <property type="match status" value="1"/>
</dbReference>
<evidence type="ECO:0000313" key="6">
    <source>
        <dbReference type="EMBL" id="GAA0571357.1"/>
    </source>
</evidence>
<dbReference type="EMBL" id="BAAADD010000005">
    <property type="protein sequence ID" value="GAA0571357.1"/>
    <property type="molecule type" value="Genomic_DNA"/>
</dbReference>
<proteinExistence type="predicted"/>
<evidence type="ECO:0000256" key="5">
    <source>
        <dbReference type="SAM" id="Phobius"/>
    </source>
</evidence>
<evidence type="ECO:0008006" key="8">
    <source>
        <dbReference type="Google" id="ProtNLM"/>
    </source>
</evidence>
<gene>
    <name evidence="6" type="ORF">GCM10008942_20080</name>
</gene>
<dbReference type="Proteomes" id="UP001499951">
    <property type="component" value="Unassembled WGS sequence"/>
</dbReference>
<comment type="caution">
    <text evidence="6">The sequence shown here is derived from an EMBL/GenBank/DDBJ whole genome shotgun (WGS) entry which is preliminary data.</text>
</comment>
<protein>
    <recommendedName>
        <fullName evidence="8">MAPEG family protein</fullName>
    </recommendedName>
</protein>
<feature type="transmembrane region" description="Helical" evidence="5">
    <location>
        <begin position="6"/>
        <end position="24"/>
    </location>
</feature>
<feature type="transmembrane region" description="Helical" evidence="5">
    <location>
        <begin position="112"/>
        <end position="135"/>
    </location>
</feature>
<dbReference type="InterPro" id="IPR050997">
    <property type="entry name" value="MAPEG"/>
</dbReference>
<keyword evidence="4 5" id="KW-0472">Membrane</keyword>
<sequence>MQASPAVLSTALVTILALVVYFYMGVRVGQMRVKHGIKAPATSGHPEFDRAFRVQMNTLEHLPVLIPLLWLTVFYFYVFPMAAPALGVVWVLGRVVYMNGYMKDPEKRGPGFGLSALAEVLLLVLALFGIVAAFFNVA</sequence>
<comment type="subcellular location">
    <subcellularLocation>
        <location evidence="1">Membrane</location>
        <topology evidence="1">Multi-pass membrane protein</topology>
    </subcellularLocation>
</comment>
<keyword evidence="2 5" id="KW-0812">Transmembrane</keyword>
<evidence type="ECO:0000256" key="2">
    <source>
        <dbReference type="ARBA" id="ARBA00022692"/>
    </source>
</evidence>
<organism evidence="6 7">
    <name type="scientific">Rhizomicrobium electricum</name>
    <dbReference type="NCBI Taxonomy" id="480070"/>
    <lineage>
        <taxon>Bacteria</taxon>
        <taxon>Pseudomonadati</taxon>
        <taxon>Pseudomonadota</taxon>
        <taxon>Alphaproteobacteria</taxon>
        <taxon>Micropepsales</taxon>
        <taxon>Micropepsaceae</taxon>
        <taxon>Rhizomicrobium</taxon>
    </lineage>
</organism>
<dbReference type="InterPro" id="IPR001129">
    <property type="entry name" value="Membr-assoc_MAPEG"/>
</dbReference>
<dbReference type="InterPro" id="IPR023352">
    <property type="entry name" value="MAPEG-like_dom_sf"/>
</dbReference>
<dbReference type="SUPFAM" id="SSF161084">
    <property type="entry name" value="MAPEG domain-like"/>
    <property type="match status" value="1"/>
</dbReference>
<dbReference type="PANTHER" id="PTHR10250:SF15">
    <property type="entry name" value="MICROSOMAL GLUTATHIONE S-TRANSFERASE-RELATED"/>
    <property type="match status" value="1"/>
</dbReference>
<name>A0ABN1EPS0_9PROT</name>
<dbReference type="Gene3D" id="1.20.120.550">
    <property type="entry name" value="Membrane associated eicosanoid/glutathione metabolism-like domain"/>
    <property type="match status" value="1"/>
</dbReference>
<dbReference type="PANTHER" id="PTHR10250">
    <property type="entry name" value="MICROSOMAL GLUTATHIONE S-TRANSFERASE"/>
    <property type="match status" value="1"/>
</dbReference>
<accession>A0ABN1EPS0</accession>
<feature type="transmembrane region" description="Helical" evidence="5">
    <location>
        <begin position="62"/>
        <end position="92"/>
    </location>
</feature>
<evidence type="ECO:0000313" key="7">
    <source>
        <dbReference type="Proteomes" id="UP001499951"/>
    </source>
</evidence>
<evidence type="ECO:0000256" key="4">
    <source>
        <dbReference type="ARBA" id="ARBA00023136"/>
    </source>
</evidence>
<reference evidence="6 7" key="1">
    <citation type="journal article" date="2019" name="Int. J. Syst. Evol. Microbiol.">
        <title>The Global Catalogue of Microorganisms (GCM) 10K type strain sequencing project: providing services to taxonomists for standard genome sequencing and annotation.</title>
        <authorList>
            <consortium name="The Broad Institute Genomics Platform"/>
            <consortium name="The Broad Institute Genome Sequencing Center for Infectious Disease"/>
            <person name="Wu L."/>
            <person name="Ma J."/>
        </authorList>
    </citation>
    <scope>NUCLEOTIDE SEQUENCE [LARGE SCALE GENOMIC DNA]</scope>
    <source>
        <strain evidence="6 7">JCM 15089</strain>
    </source>
</reference>
<evidence type="ECO:0000256" key="1">
    <source>
        <dbReference type="ARBA" id="ARBA00004141"/>
    </source>
</evidence>
<keyword evidence="7" id="KW-1185">Reference proteome</keyword>
<evidence type="ECO:0000256" key="3">
    <source>
        <dbReference type="ARBA" id="ARBA00022989"/>
    </source>
</evidence>
<keyword evidence="3 5" id="KW-1133">Transmembrane helix</keyword>